<dbReference type="EMBL" id="JAHJDP010000056">
    <property type="protein sequence ID" value="MBU2691350.1"/>
    <property type="molecule type" value="Genomic_DNA"/>
</dbReference>
<sequence length="61" mass="6780">MPHRATTQMMHGGFKHSPALTRAIAINATFRRWMRINNTAACGGFHNHRGIAVDTGHARNI</sequence>
<reference evidence="1" key="1">
    <citation type="submission" date="2021-05" db="EMBL/GenBank/DDBJ databases">
        <title>Energy efficiency and biological interactions define the core microbiome of deep oligotrophic groundwater.</title>
        <authorList>
            <person name="Mehrshad M."/>
            <person name="Lopez-Fernandez M."/>
            <person name="Bell E."/>
            <person name="Bernier-Latmani R."/>
            <person name="Bertilsson S."/>
            <person name="Dopson M."/>
        </authorList>
    </citation>
    <scope>NUCLEOTIDE SEQUENCE</scope>
    <source>
        <strain evidence="1">Modern_marine.mb.64</strain>
    </source>
</reference>
<name>A0A948RUZ5_UNCEI</name>
<dbReference type="Proteomes" id="UP000777784">
    <property type="component" value="Unassembled WGS sequence"/>
</dbReference>
<organism evidence="1 2">
    <name type="scientific">Eiseniibacteriota bacterium</name>
    <dbReference type="NCBI Taxonomy" id="2212470"/>
    <lineage>
        <taxon>Bacteria</taxon>
        <taxon>Candidatus Eiseniibacteriota</taxon>
    </lineage>
</organism>
<proteinExistence type="predicted"/>
<evidence type="ECO:0000313" key="2">
    <source>
        <dbReference type="Proteomes" id="UP000777784"/>
    </source>
</evidence>
<dbReference type="AlphaFoldDB" id="A0A948RUZ5"/>
<gene>
    <name evidence="1" type="ORF">KJ970_10535</name>
</gene>
<comment type="caution">
    <text evidence="1">The sequence shown here is derived from an EMBL/GenBank/DDBJ whole genome shotgun (WGS) entry which is preliminary data.</text>
</comment>
<protein>
    <submittedName>
        <fullName evidence="1">Uncharacterized protein</fullName>
    </submittedName>
</protein>
<accession>A0A948RUZ5</accession>
<evidence type="ECO:0000313" key="1">
    <source>
        <dbReference type="EMBL" id="MBU2691350.1"/>
    </source>
</evidence>